<keyword evidence="1" id="KW-1133">Transmembrane helix</keyword>
<evidence type="ECO:0000313" key="3">
    <source>
        <dbReference type="Proteomes" id="UP001162131"/>
    </source>
</evidence>
<organism evidence="2 3">
    <name type="scientific">Blepharisma stoltei</name>
    <dbReference type="NCBI Taxonomy" id="1481888"/>
    <lineage>
        <taxon>Eukaryota</taxon>
        <taxon>Sar</taxon>
        <taxon>Alveolata</taxon>
        <taxon>Ciliophora</taxon>
        <taxon>Postciliodesmatophora</taxon>
        <taxon>Heterotrichea</taxon>
        <taxon>Heterotrichida</taxon>
        <taxon>Blepharismidae</taxon>
        <taxon>Blepharisma</taxon>
    </lineage>
</organism>
<proteinExistence type="predicted"/>
<keyword evidence="1" id="KW-0812">Transmembrane</keyword>
<accession>A0AAU9JWL2</accession>
<dbReference type="EMBL" id="CAJZBQ010000050">
    <property type="protein sequence ID" value="CAG9329921.1"/>
    <property type="molecule type" value="Genomic_DNA"/>
</dbReference>
<name>A0AAU9JWL2_9CILI</name>
<reference evidence="2" key="1">
    <citation type="submission" date="2021-09" db="EMBL/GenBank/DDBJ databases">
        <authorList>
            <consortium name="AG Swart"/>
            <person name="Singh M."/>
            <person name="Singh A."/>
            <person name="Seah K."/>
            <person name="Emmerich C."/>
        </authorList>
    </citation>
    <scope>NUCLEOTIDE SEQUENCE</scope>
    <source>
        <strain evidence="2">ATCC30299</strain>
    </source>
</reference>
<dbReference type="Proteomes" id="UP001162131">
    <property type="component" value="Unassembled WGS sequence"/>
</dbReference>
<gene>
    <name evidence="2" type="ORF">BSTOLATCC_MIC50037</name>
</gene>
<comment type="caution">
    <text evidence="2">The sequence shown here is derived from an EMBL/GenBank/DDBJ whole genome shotgun (WGS) entry which is preliminary data.</text>
</comment>
<protein>
    <submittedName>
        <fullName evidence="2">Uncharacterized protein</fullName>
    </submittedName>
</protein>
<evidence type="ECO:0000313" key="2">
    <source>
        <dbReference type="EMBL" id="CAG9329921.1"/>
    </source>
</evidence>
<dbReference type="AlphaFoldDB" id="A0AAU9JWL2"/>
<sequence length="66" mass="8046">MKDYRIHKQVILLKSYLNSLFLNFKCVYIFKTFLITIWKLLNENFIVTNKTCNKESSYYKIIVMLD</sequence>
<keyword evidence="1" id="KW-0472">Membrane</keyword>
<evidence type="ECO:0000256" key="1">
    <source>
        <dbReference type="SAM" id="Phobius"/>
    </source>
</evidence>
<feature type="transmembrane region" description="Helical" evidence="1">
    <location>
        <begin position="20"/>
        <end position="41"/>
    </location>
</feature>
<keyword evidence="3" id="KW-1185">Reference proteome</keyword>